<feature type="region of interest" description="Disordered" evidence="6">
    <location>
        <begin position="92"/>
        <end position="119"/>
    </location>
</feature>
<evidence type="ECO:0000256" key="1">
    <source>
        <dbReference type="ARBA" id="ARBA00004141"/>
    </source>
</evidence>
<feature type="transmembrane region" description="Helical" evidence="7">
    <location>
        <begin position="51"/>
        <end position="73"/>
    </location>
</feature>
<name>A0A9P9WFE1_9PEZI</name>
<proteinExistence type="inferred from homology"/>
<evidence type="ECO:0000313" key="10">
    <source>
        <dbReference type="Proteomes" id="UP000829685"/>
    </source>
</evidence>
<feature type="transmembrane region" description="Helical" evidence="7">
    <location>
        <begin position="12"/>
        <end position="31"/>
    </location>
</feature>
<sequence>MIHVARREKIALYCVFGIGAFATAISCVRLQSIYVFTFSKDPFHDSIPVNLWSVIEVNSAIICATIPSLKPLFRFRRLVEMAKKNSNYEYHGNERSGDLDASGEAKNAARRWSDKAVSRDPMQPVRASIDSEGSIELQTISEVYLRI</sequence>
<dbReference type="EMBL" id="JAFIMR010000031">
    <property type="protein sequence ID" value="KAI1860443.1"/>
    <property type="molecule type" value="Genomic_DNA"/>
</dbReference>
<evidence type="ECO:0000256" key="6">
    <source>
        <dbReference type="SAM" id="MobiDB-lite"/>
    </source>
</evidence>
<organism evidence="9 10">
    <name type="scientific">Neoarthrinium moseri</name>
    <dbReference type="NCBI Taxonomy" id="1658444"/>
    <lineage>
        <taxon>Eukaryota</taxon>
        <taxon>Fungi</taxon>
        <taxon>Dikarya</taxon>
        <taxon>Ascomycota</taxon>
        <taxon>Pezizomycotina</taxon>
        <taxon>Sordariomycetes</taxon>
        <taxon>Xylariomycetidae</taxon>
        <taxon>Amphisphaeriales</taxon>
        <taxon>Apiosporaceae</taxon>
        <taxon>Neoarthrinium</taxon>
    </lineage>
</organism>
<dbReference type="InterPro" id="IPR049326">
    <property type="entry name" value="Rhodopsin_dom_fungi"/>
</dbReference>
<evidence type="ECO:0000313" key="9">
    <source>
        <dbReference type="EMBL" id="KAI1860443.1"/>
    </source>
</evidence>
<dbReference type="Pfam" id="PF20684">
    <property type="entry name" value="Fung_rhodopsin"/>
    <property type="match status" value="1"/>
</dbReference>
<comment type="caution">
    <text evidence="9">The sequence shown here is derived from an EMBL/GenBank/DDBJ whole genome shotgun (WGS) entry which is preliminary data.</text>
</comment>
<accession>A0A9P9WFE1</accession>
<evidence type="ECO:0000256" key="2">
    <source>
        <dbReference type="ARBA" id="ARBA00022692"/>
    </source>
</evidence>
<protein>
    <recommendedName>
        <fullName evidence="8">Rhodopsin domain-containing protein</fullName>
    </recommendedName>
</protein>
<keyword evidence="10" id="KW-1185">Reference proteome</keyword>
<gene>
    <name evidence="9" type="ORF">JX265_009842</name>
</gene>
<comment type="subcellular location">
    <subcellularLocation>
        <location evidence="1">Membrane</location>
        <topology evidence="1">Multi-pass membrane protein</topology>
    </subcellularLocation>
</comment>
<feature type="domain" description="Rhodopsin" evidence="8">
    <location>
        <begin position="3"/>
        <end position="74"/>
    </location>
</feature>
<evidence type="ECO:0000256" key="7">
    <source>
        <dbReference type="SAM" id="Phobius"/>
    </source>
</evidence>
<evidence type="ECO:0000256" key="5">
    <source>
        <dbReference type="ARBA" id="ARBA00038359"/>
    </source>
</evidence>
<evidence type="ECO:0000259" key="8">
    <source>
        <dbReference type="Pfam" id="PF20684"/>
    </source>
</evidence>
<reference evidence="9" key="1">
    <citation type="submission" date="2021-03" db="EMBL/GenBank/DDBJ databases">
        <title>Revisited historic fungal species revealed as producer of novel bioactive compounds through whole genome sequencing and comparative genomics.</title>
        <authorList>
            <person name="Vignolle G.A."/>
            <person name="Hochenegger N."/>
            <person name="Mach R.L."/>
            <person name="Mach-Aigner A.R."/>
            <person name="Javad Rahimi M."/>
            <person name="Salim K.A."/>
            <person name="Chan C.M."/>
            <person name="Lim L.B.L."/>
            <person name="Cai F."/>
            <person name="Druzhinina I.S."/>
            <person name="U'Ren J.M."/>
            <person name="Derntl C."/>
        </authorList>
    </citation>
    <scope>NUCLEOTIDE SEQUENCE</scope>
    <source>
        <strain evidence="9">TUCIM 5799</strain>
    </source>
</reference>
<dbReference type="InterPro" id="IPR052337">
    <property type="entry name" value="SAT4-like"/>
</dbReference>
<dbReference type="Proteomes" id="UP000829685">
    <property type="component" value="Unassembled WGS sequence"/>
</dbReference>
<evidence type="ECO:0000256" key="3">
    <source>
        <dbReference type="ARBA" id="ARBA00022989"/>
    </source>
</evidence>
<dbReference type="PANTHER" id="PTHR33048">
    <property type="entry name" value="PTH11-LIKE INTEGRAL MEMBRANE PROTEIN (AFU_ORTHOLOGUE AFUA_5G11245)"/>
    <property type="match status" value="1"/>
</dbReference>
<keyword evidence="4 7" id="KW-0472">Membrane</keyword>
<dbReference type="PROSITE" id="PS51257">
    <property type="entry name" value="PROKAR_LIPOPROTEIN"/>
    <property type="match status" value="1"/>
</dbReference>
<keyword evidence="2 7" id="KW-0812">Transmembrane</keyword>
<dbReference type="PANTHER" id="PTHR33048:SF123">
    <property type="entry name" value="INTEGRAL MEMBRANE PROTEIN"/>
    <property type="match status" value="1"/>
</dbReference>
<evidence type="ECO:0000256" key="4">
    <source>
        <dbReference type="ARBA" id="ARBA00023136"/>
    </source>
</evidence>
<dbReference type="AlphaFoldDB" id="A0A9P9WFE1"/>
<comment type="similarity">
    <text evidence="5">Belongs to the SAT4 family.</text>
</comment>
<dbReference type="GO" id="GO:0016020">
    <property type="term" value="C:membrane"/>
    <property type="evidence" value="ECO:0007669"/>
    <property type="project" value="UniProtKB-SubCell"/>
</dbReference>
<keyword evidence="3 7" id="KW-1133">Transmembrane helix</keyword>